<evidence type="ECO:0000313" key="1">
    <source>
        <dbReference type="EMBL" id="MFF3572518.1"/>
    </source>
</evidence>
<comment type="caution">
    <text evidence="1">The sequence shown here is derived from an EMBL/GenBank/DDBJ whole genome shotgun (WGS) entry which is preliminary data.</text>
</comment>
<reference evidence="1 2" key="1">
    <citation type="submission" date="2024-10" db="EMBL/GenBank/DDBJ databases">
        <title>The Natural Products Discovery Center: Release of the First 8490 Sequenced Strains for Exploring Actinobacteria Biosynthetic Diversity.</title>
        <authorList>
            <person name="Kalkreuter E."/>
            <person name="Kautsar S.A."/>
            <person name="Yang D."/>
            <person name="Bader C.D."/>
            <person name="Teijaro C.N."/>
            <person name="Fluegel L."/>
            <person name="Davis C.M."/>
            <person name="Simpson J.R."/>
            <person name="Lauterbach L."/>
            <person name="Steele A.D."/>
            <person name="Gui C."/>
            <person name="Meng S."/>
            <person name="Li G."/>
            <person name="Viehrig K."/>
            <person name="Ye F."/>
            <person name="Su P."/>
            <person name="Kiefer A.F."/>
            <person name="Nichols A."/>
            <person name="Cepeda A.J."/>
            <person name="Yan W."/>
            <person name="Fan B."/>
            <person name="Jiang Y."/>
            <person name="Adhikari A."/>
            <person name="Zheng C.-J."/>
            <person name="Schuster L."/>
            <person name="Cowan T.M."/>
            <person name="Smanski M.J."/>
            <person name="Chevrette M.G."/>
            <person name="De Carvalho L.P.S."/>
            <person name="Shen B."/>
        </authorList>
    </citation>
    <scope>NUCLEOTIDE SEQUENCE [LARGE SCALE GENOMIC DNA]</scope>
    <source>
        <strain evidence="1 2">NPDC002593</strain>
    </source>
</reference>
<accession>A0ABW6S895</accession>
<proteinExistence type="predicted"/>
<keyword evidence="2" id="KW-1185">Reference proteome</keyword>
<dbReference type="EMBL" id="JBIAQY010000013">
    <property type="protein sequence ID" value="MFF3572518.1"/>
    <property type="molecule type" value="Genomic_DNA"/>
</dbReference>
<protein>
    <submittedName>
        <fullName evidence="1">Uncharacterized protein</fullName>
    </submittedName>
</protein>
<gene>
    <name evidence="1" type="ORF">ACFYXQ_32590</name>
</gene>
<sequence>MDIRRRLVELDLVALLPVSAMSLENLPRAPVKELLGVLISTAAGAPLRSGQALAVLRTQPAAAVMVARAGRAVRELGRAQVEIAPVPGVVTGTVAVGLLESAADLLAGELISTVQQGSVSRKMSPRGIECGATL</sequence>
<organism evidence="1 2">
    <name type="scientific">Nocardia jiangxiensis</name>
    <dbReference type="NCBI Taxonomy" id="282685"/>
    <lineage>
        <taxon>Bacteria</taxon>
        <taxon>Bacillati</taxon>
        <taxon>Actinomycetota</taxon>
        <taxon>Actinomycetes</taxon>
        <taxon>Mycobacteriales</taxon>
        <taxon>Nocardiaceae</taxon>
        <taxon>Nocardia</taxon>
    </lineage>
</organism>
<dbReference type="Proteomes" id="UP001601992">
    <property type="component" value="Unassembled WGS sequence"/>
</dbReference>
<name>A0ABW6S895_9NOCA</name>
<evidence type="ECO:0000313" key="2">
    <source>
        <dbReference type="Proteomes" id="UP001601992"/>
    </source>
</evidence>
<dbReference type="RefSeq" id="WP_387406052.1">
    <property type="nucleotide sequence ID" value="NZ_JBIAQY010000013.1"/>
</dbReference>